<reference evidence="1" key="1">
    <citation type="submission" date="2023-01" db="EMBL/GenBank/DDBJ databases">
        <title>Colletotrichum chrysophilum M932 genome sequence.</title>
        <authorList>
            <person name="Baroncelli R."/>
        </authorList>
    </citation>
    <scope>NUCLEOTIDE SEQUENCE</scope>
    <source>
        <strain evidence="1">M932</strain>
    </source>
</reference>
<evidence type="ECO:0000313" key="1">
    <source>
        <dbReference type="EMBL" id="KAK1856218.1"/>
    </source>
</evidence>
<proteinExistence type="predicted"/>
<protein>
    <submittedName>
        <fullName evidence="1">Uncharacterized protein</fullName>
    </submittedName>
</protein>
<accession>A0AAD9EPU4</accession>
<keyword evidence="2" id="KW-1185">Reference proteome</keyword>
<organism evidence="1 2">
    <name type="scientific">Colletotrichum chrysophilum</name>
    <dbReference type="NCBI Taxonomy" id="1836956"/>
    <lineage>
        <taxon>Eukaryota</taxon>
        <taxon>Fungi</taxon>
        <taxon>Dikarya</taxon>
        <taxon>Ascomycota</taxon>
        <taxon>Pezizomycotina</taxon>
        <taxon>Sordariomycetes</taxon>
        <taxon>Hypocreomycetidae</taxon>
        <taxon>Glomerellales</taxon>
        <taxon>Glomerellaceae</taxon>
        <taxon>Colletotrichum</taxon>
        <taxon>Colletotrichum gloeosporioides species complex</taxon>
    </lineage>
</organism>
<evidence type="ECO:0000313" key="2">
    <source>
        <dbReference type="Proteomes" id="UP001243330"/>
    </source>
</evidence>
<comment type="caution">
    <text evidence="1">The sequence shown here is derived from an EMBL/GenBank/DDBJ whole genome shotgun (WGS) entry which is preliminary data.</text>
</comment>
<dbReference type="AlphaFoldDB" id="A0AAD9EPU4"/>
<dbReference type="EMBL" id="JAQOWY010000011">
    <property type="protein sequence ID" value="KAK1856218.1"/>
    <property type="molecule type" value="Genomic_DNA"/>
</dbReference>
<sequence>MRQNKKEIIWPNKLCLLGRHEAVPIASQPATPGLSPRTSGITALRLTLSVGLYIRRFPQANANTSGRALRLHRCRRCRHLHACYITPTLRRMTGIHKHSEIEAKMMPLPGTLRRRLYYPHGVQGICTRHASTRLPRVARVQSHHSTCLACRWLASREGGLDGASRLVLQGPGLFQK</sequence>
<gene>
    <name evidence="1" type="ORF">CCHR01_01130</name>
</gene>
<name>A0AAD9EPU4_9PEZI</name>
<dbReference type="Proteomes" id="UP001243330">
    <property type="component" value="Unassembled WGS sequence"/>
</dbReference>